<comment type="subcellular location">
    <subcellularLocation>
        <location evidence="1">Membrane</location>
        <topology evidence="1">Multi-pass membrane protein</topology>
    </subcellularLocation>
</comment>
<gene>
    <name evidence="7" type="ORF">FC47_GL001834</name>
</gene>
<dbReference type="EMBL" id="AZEQ01000007">
    <property type="protein sequence ID" value="KRL26056.1"/>
    <property type="molecule type" value="Genomic_DNA"/>
</dbReference>
<evidence type="ECO:0000256" key="5">
    <source>
        <dbReference type="SAM" id="Phobius"/>
    </source>
</evidence>
<dbReference type="PANTHER" id="PTHR37422">
    <property type="entry name" value="TEICHURONIC ACID BIOSYNTHESIS PROTEIN TUAE"/>
    <property type="match status" value="1"/>
</dbReference>
<feature type="transmembrane region" description="Helical" evidence="5">
    <location>
        <begin position="263"/>
        <end position="281"/>
    </location>
</feature>
<feature type="domain" description="O-antigen ligase-related" evidence="6">
    <location>
        <begin position="228"/>
        <end position="367"/>
    </location>
</feature>
<keyword evidence="2 5" id="KW-0812">Transmembrane</keyword>
<reference evidence="7 8" key="1">
    <citation type="journal article" date="2015" name="Genome Announc.">
        <title>Expanding the biotechnology potential of lactobacilli through comparative genomics of 213 strains and associated genera.</title>
        <authorList>
            <person name="Sun Z."/>
            <person name="Harris H.M."/>
            <person name="McCann A."/>
            <person name="Guo C."/>
            <person name="Argimon S."/>
            <person name="Zhang W."/>
            <person name="Yang X."/>
            <person name="Jeffery I.B."/>
            <person name="Cooney J.C."/>
            <person name="Kagawa T.F."/>
            <person name="Liu W."/>
            <person name="Song Y."/>
            <person name="Salvetti E."/>
            <person name="Wrobel A."/>
            <person name="Rasinkangas P."/>
            <person name="Parkhill J."/>
            <person name="Rea M.C."/>
            <person name="O'Sullivan O."/>
            <person name="Ritari J."/>
            <person name="Douillard F.P."/>
            <person name="Paul Ross R."/>
            <person name="Yang R."/>
            <person name="Briner A.E."/>
            <person name="Felis G.E."/>
            <person name="de Vos W.M."/>
            <person name="Barrangou R."/>
            <person name="Klaenhammer T.R."/>
            <person name="Caufield P.W."/>
            <person name="Cui Y."/>
            <person name="Zhang H."/>
            <person name="O'Toole P.W."/>
        </authorList>
    </citation>
    <scope>NUCLEOTIDE SEQUENCE [LARGE SCALE GENOMIC DNA]</scope>
    <source>
        <strain evidence="7 8">DSM 13345</strain>
    </source>
</reference>
<protein>
    <recommendedName>
        <fullName evidence="6">O-antigen ligase-related domain-containing protein</fullName>
    </recommendedName>
</protein>
<feature type="transmembrane region" description="Helical" evidence="5">
    <location>
        <begin position="223"/>
        <end position="243"/>
    </location>
</feature>
<dbReference type="InterPro" id="IPR007016">
    <property type="entry name" value="O-antigen_ligase-rel_domated"/>
</dbReference>
<accession>A0A0R1PCM4</accession>
<comment type="caution">
    <text evidence="7">The sequence shown here is derived from an EMBL/GenBank/DDBJ whole genome shotgun (WGS) entry which is preliminary data.</text>
</comment>
<feature type="transmembrane region" description="Helical" evidence="5">
    <location>
        <begin position="46"/>
        <end position="63"/>
    </location>
</feature>
<sequence length="434" mass="49894">MIFGVISLIIILYSFFNYKNAFFAFLLYKIILVQNISFISIPGVPLLTADTVLSMWFCIYYFLGGKKYKRTSVEMPYKVPLLIFCVVWFLSSVFSVDGFGSEITRYIQNVLDNVIMIFLIWNLVETKEDFKVLFKGITLIMFITCIYGFVEFLLQSNPLQQYEATLVQDPEKVIDYSYETENRGYRISSVFSHSIGAGLTWALYFITIVILKVKRNKKLPWQFFSTVTAILCFLCVFLTKMRSPLVFMGLSLLSVVDFRKKRFYYFLISALLIGICLVPLVQNNTLVVLKSLFNQSAAAQIQGSSLQQRIGQFQSGFQLLKYNPLVGLGDKFQSTVTDITQVALTQQLLGMESVWLSTMVEYGILGICAEFIWIGYFLIKIPRLYRSLDVFFVALSYVITISITSTPGFQIYLLYLSIFYLLKSTDFYRNGSLK</sequence>
<evidence type="ECO:0000313" key="8">
    <source>
        <dbReference type="Proteomes" id="UP000050901"/>
    </source>
</evidence>
<proteinExistence type="predicted"/>
<feature type="transmembrane region" description="Helical" evidence="5">
    <location>
        <begin position="391"/>
        <end position="422"/>
    </location>
</feature>
<keyword evidence="3 5" id="KW-1133">Transmembrane helix</keyword>
<feature type="transmembrane region" description="Helical" evidence="5">
    <location>
        <begin position="75"/>
        <end position="94"/>
    </location>
</feature>
<name>A0A0R1PCM4_LIMMU</name>
<organism evidence="7 8">
    <name type="scientific">Limosilactobacillus mucosae DSM 13345</name>
    <dbReference type="NCBI Taxonomy" id="1423771"/>
    <lineage>
        <taxon>Bacteria</taxon>
        <taxon>Bacillati</taxon>
        <taxon>Bacillota</taxon>
        <taxon>Bacilli</taxon>
        <taxon>Lactobacillales</taxon>
        <taxon>Lactobacillaceae</taxon>
        <taxon>Limosilactobacillus</taxon>
    </lineage>
</organism>
<dbReference type="Pfam" id="PF04932">
    <property type="entry name" value="Wzy_C"/>
    <property type="match status" value="1"/>
</dbReference>
<feature type="transmembrane region" description="Helical" evidence="5">
    <location>
        <begin position="136"/>
        <end position="154"/>
    </location>
</feature>
<dbReference type="Proteomes" id="UP000050901">
    <property type="component" value="Unassembled WGS sequence"/>
</dbReference>
<evidence type="ECO:0000256" key="4">
    <source>
        <dbReference type="ARBA" id="ARBA00023136"/>
    </source>
</evidence>
<dbReference type="RefSeq" id="WP_056968060.1">
    <property type="nucleotide sequence ID" value="NZ_AZEQ01000007.1"/>
</dbReference>
<evidence type="ECO:0000313" key="7">
    <source>
        <dbReference type="EMBL" id="KRL26056.1"/>
    </source>
</evidence>
<feature type="transmembrane region" description="Helical" evidence="5">
    <location>
        <begin position="190"/>
        <end position="211"/>
    </location>
</feature>
<evidence type="ECO:0000256" key="3">
    <source>
        <dbReference type="ARBA" id="ARBA00022989"/>
    </source>
</evidence>
<evidence type="ECO:0000256" key="1">
    <source>
        <dbReference type="ARBA" id="ARBA00004141"/>
    </source>
</evidence>
<dbReference type="PANTHER" id="PTHR37422:SF13">
    <property type="entry name" value="LIPOPOLYSACCHARIDE BIOSYNTHESIS PROTEIN PA4999-RELATED"/>
    <property type="match status" value="1"/>
</dbReference>
<evidence type="ECO:0000256" key="2">
    <source>
        <dbReference type="ARBA" id="ARBA00022692"/>
    </source>
</evidence>
<dbReference type="InterPro" id="IPR051533">
    <property type="entry name" value="WaaL-like"/>
</dbReference>
<dbReference type="PATRIC" id="fig|1423771.3.peg.1898"/>
<keyword evidence="4 5" id="KW-0472">Membrane</keyword>
<dbReference type="AlphaFoldDB" id="A0A0R1PCM4"/>
<evidence type="ECO:0000259" key="6">
    <source>
        <dbReference type="Pfam" id="PF04932"/>
    </source>
</evidence>
<dbReference type="GO" id="GO:0016020">
    <property type="term" value="C:membrane"/>
    <property type="evidence" value="ECO:0007669"/>
    <property type="project" value="UniProtKB-SubCell"/>
</dbReference>
<feature type="transmembrane region" description="Helical" evidence="5">
    <location>
        <begin position="359"/>
        <end position="379"/>
    </location>
</feature>